<feature type="domain" description="7,8-dihydro-6-hydroxymethylpterin-pyrophosphokinase" evidence="13">
    <location>
        <begin position="2"/>
        <end position="97"/>
    </location>
</feature>
<evidence type="ECO:0000256" key="11">
    <source>
        <dbReference type="ARBA" id="ARBA00029766"/>
    </source>
</evidence>
<evidence type="ECO:0000256" key="2">
    <source>
        <dbReference type="ARBA" id="ARBA00005810"/>
    </source>
</evidence>
<evidence type="ECO:0000313" key="14">
    <source>
        <dbReference type="EMBL" id="MBB3861985.1"/>
    </source>
</evidence>
<comment type="pathway">
    <text evidence="1">Cofactor biosynthesis; tetrahydrofolate biosynthesis; 2-amino-4-hydroxy-6-hydroxymethyl-7,8-dihydropteridine diphosphate from 7,8-dihydroneopterin triphosphate: step 4/4.</text>
</comment>
<dbReference type="GO" id="GO:0003848">
    <property type="term" value="F:2-amino-4-hydroxy-6-hydroxymethyldihydropteridine diphosphokinase activity"/>
    <property type="evidence" value="ECO:0007669"/>
    <property type="project" value="UniProtKB-EC"/>
</dbReference>
<comment type="function">
    <text evidence="10">Catalyzes the transfer of pyrophosphate from adenosine triphosphate (ATP) to 6-hydroxymethyl-7,8-dihydropterin, an enzymatic step in folate biosynthesis pathway.</text>
</comment>
<evidence type="ECO:0000313" key="15">
    <source>
        <dbReference type="Proteomes" id="UP000562395"/>
    </source>
</evidence>
<evidence type="ECO:0000256" key="6">
    <source>
        <dbReference type="ARBA" id="ARBA00022741"/>
    </source>
</evidence>
<dbReference type="AlphaFoldDB" id="A0A7W5ZXU5"/>
<proteinExistence type="inferred from homology"/>
<evidence type="ECO:0000256" key="7">
    <source>
        <dbReference type="ARBA" id="ARBA00022777"/>
    </source>
</evidence>
<evidence type="ECO:0000256" key="5">
    <source>
        <dbReference type="ARBA" id="ARBA00022679"/>
    </source>
</evidence>
<keyword evidence="5 14" id="KW-0808">Transferase</keyword>
<keyword evidence="9" id="KW-0289">Folate biosynthesis</keyword>
<dbReference type="NCBIfam" id="TIGR01498">
    <property type="entry name" value="folK"/>
    <property type="match status" value="1"/>
</dbReference>
<dbReference type="GO" id="GO:0016301">
    <property type="term" value="F:kinase activity"/>
    <property type="evidence" value="ECO:0007669"/>
    <property type="project" value="UniProtKB-KW"/>
</dbReference>
<dbReference type="GO" id="GO:0046656">
    <property type="term" value="P:folic acid biosynthetic process"/>
    <property type="evidence" value="ECO:0007669"/>
    <property type="project" value="UniProtKB-KW"/>
</dbReference>
<comment type="similarity">
    <text evidence="2">Belongs to the HPPK family.</text>
</comment>
<dbReference type="UniPathway" id="UPA00077">
    <property type="reaction ID" value="UER00155"/>
</dbReference>
<evidence type="ECO:0000256" key="9">
    <source>
        <dbReference type="ARBA" id="ARBA00022909"/>
    </source>
</evidence>
<accession>A0A7W5ZXU5</accession>
<evidence type="ECO:0000256" key="10">
    <source>
        <dbReference type="ARBA" id="ARBA00029409"/>
    </source>
</evidence>
<keyword evidence="8" id="KW-0067">ATP-binding</keyword>
<gene>
    <name evidence="14" type="ORF">GGQ88_003275</name>
</gene>
<evidence type="ECO:0000259" key="13">
    <source>
        <dbReference type="Pfam" id="PF01288"/>
    </source>
</evidence>
<keyword evidence="6" id="KW-0547">Nucleotide-binding</keyword>
<dbReference type="InterPro" id="IPR000550">
    <property type="entry name" value="Hppk"/>
</dbReference>
<dbReference type="InterPro" id="IPR035907">
    <property type="entry name" value="Hppk_sf"/>
</dbReference>
<dbReference type="Gene3D" id="3.30.70.560">
    <property type="entry name" value="7,8-Dihydro-6-hydroxymethylpterin-pyrophosphokinase HPPK"/>
    <property type="match status" value="1"/>
</dbReference>
<dbReference type="Pfam" id="PF01288">
    <property type="entry name" value="HPPK"/>
    <property type="match status" value="1"/>
</dbReference>
<protein>
    <recommendedName>
        <fullName evidence="4">2-amino-4-hydroxy-6-hydroxymethyldihydropteridine pyrophosphokinase</fullName>
        <ecNumber evidence="3">2.7.6.3</ecNumber>
    </recommendedName>
    <alternativeName>
        <fullName evidence="11">6-hydroxymethyl-7,8-dihydropterin pyrophosphokinase</fullName>
    </alternativeName>
    <alternativeName>
        <fullName evidence="12">7,8-dihydro-6-hydroxymethylpterin-pyrophosphokinase</fullName>
    </alternativeName>
</protein>
<dbReference type="EC" id="2.7.6.3" evidence="3"/>
<dbReference type="Proteomes" id="UP000562395">
    <property type="component" value="Unassembled WGS sequence"/>
</dbReference>
<evidence type="ECO:0000256" key="3">
    <source>
        <dbReference type="ARBA" id="ARBA00013253"/>
    </source>
</evidence>
<sequence>MSAWTRSRPLGPSLREYANGAVVVRSGLEPREMLAVLQAIEVAFGRKRQGQRWRSRTLDLDIVLWSGGCWADEVLMVPHREFRARAFVLGPAVQIAPRWRDPVSGLTLKHLRARLTRRAPPPR</sequence>
<evidence type="ECO:0000256" key="4">
    <source>
        <dbReference type="ARBA" id="ARBA00016218"/>
    </source>
</evidence>
<dbReference type="SUPFAM" id="SSF55083">
    <property type="entry name" value="6-hydroxymethyl-7,8-dihydropterin pyrophosphokinase, HPPK"/>
    <property type="match status" value="1"/>
</dbReference>
<organism evidence="14 15">
    <name type="scientific">Novosphingobium hassiacum</name>
    <dbReference type="NCBI Taxonomy" id="173676"/>
    <lineage>
        <taxon>Bacteria</taxon>
        <taxon>Pseudomonadati</taxon>
        <taxon>Pseudomonadota</taxon>
        <taxon>Alphaproteobacteria</taxon>
        <taxon>Sphingomonadales</taxon>
        <taxon>Sphingomonadaceae</taxon>
        <taxon>Novosphingobium</taxon>
    </lineage>
</organism>
<comment type="caution">
    <text evidence="14">The sequence shown here is derived from an EMBL/GenBank/DDBJ whole genome shotgun (WGS) entry which is preliminary data.</text>
</comment>
<evidence type="ECO:0000256" key="12">
    <source>
        <dbReference type="ARBA" id="ARBA00033413"/>
    </source>
</evidence>
<dbReference type="GO" id="GO:0046654">
    <property type="term" value="P:tetrahydrofolate biosynthetic process"/>
    <property type="evidence" value="ECO:0007669"/>
    <property type="project" value="UniProtKB-UniPathway"/>
</dbReference>
<name>A0A7W5ZXU5_9SPHN</name>
<dbReference type="GO" id="GO:0005524">
    <property type="term" value="F:ATP binding"/>
    <property type="evidence" value="ECO:0007669"/>
    <property type="project" value="UniProtKB-KW"/>
</dbReference>
<dbReference type="PANTHER" id="PTHR43071:SF1">
    <property type="entry name" value="2-AMINO-4-HYDROXY-6-HYDROXYMETHYLDIHYDROPTERIDINE PYROPHOSPHOKINASE"/>
    <property type="match status" value="1"/>
</dbReference>
<evidence type="ECO:0000256" key="8">
    <source>
        <dbReference type="ARBA" id="ARBA00022840"/>
    </source>
</evidence>
<keyword evidence="7 14" id="KW-0418">Kinase</keyword>
<keyword evidence="15" id="KW-1185">Reference proteome</keyword>
<dbReference type="EMBL" id="JACICY010000008">
    <property type="protein sequence ID" value="MBB3861985.1"/>
    <property type="molecule type" value="Genomic_DNA"/>
</dbReference>
<dbReference type="PANTHER" id="PTHR43071">
    <property type="entry name" value="2-AMINO-4-HYDROXY-6-HYDROXYMETHYLDIHYDROPTERIDINE PYROPHOSPHOKINASE"/>
    <property type="match status" value="1"/>
</dbReference>
<reference evidence="14 15" key="1">
    <citation type="submission" date="2020-08" db="EMBL/GenBank/DDBJ databases">
        <title>Genomic Encyclopedia of Type Strains, Phase IV (KMG-IV): sequencing the most valuable type-strain genomes for metagenomic binning, comparative biology and taxonomic classification.</title>
        <authorList>
            <person name="Goeker M."/>
        </authorList>
    </citation>
    <scope>NUCLEOTIDE SEQUENCE [LARGE SCALE GENOMIC DNA]</scope>
    <source>
        <strain evidence="14 15">DSM 14552</strain>
    </source>
</reference>
<evidence type="ECO:0000256" key="1">
    <source>
        <dbReference type="ARBA" id="ARBA00005051"/>
    </source>
</evidence>
<dbReference type="CDD" id="cd00483">
    <property type="entry name" value="HPPK"/>
    <property type="match status" value="1"/>
</dbReference>